<accession>A0A964WVI6</accession>
<dbReference type="SMART" id="SM00244">
    <property type="entry name" value="PHB"/>
    <property type="match status" value="1"/>
</dbReference>
<feature type="compositionally biased region" description="Low complexity" evidence="6">
    <location>
        <begin position="293"/>
        <end position="308"/>
    </location>
</feature>
<evidence type="ECO:0000259" key="7">
    <source>
        <dbReference type="SMART" id="SM00244"/>
    </source>
</evidence>
<dbReference type="OrthoDB" id="9812991at2"/>
<feature type="compositionally biased region" description="Low complexity" evidence="6">
    <location>
        <begin position="317"/>
        <end position="338"/>
    </location>
</feature>
<reference evidence="8" key="1">
    <citation type="submission" date="2019-03" db="EMBL/GenBank/DDBJ databases">
        <title>Afifella sp. nov., isolated from activated sludge.</title>
        <authorList>
            <person name="Li Q."/>
            <person name="Liu Y."/>
        </authorList>
    </citation>
    <scope>NUCLEOTIDE SEQUENCE</scope>
    <source>
        <strain evidence="8">L72</strain>
    </source>
</reference>
<dbReference type="GO" id="GO:0008233">
    <property type="term" value="F:peptidase activity"/>
    <property type="evidence" value="ECO:0007669"/>
    <property type="project" value="UniProtKB-KW"/>
</dbReference>
<organism evidence="8 9">
    <name type="scientific">Propylenella binzhouense</name>
    <dbReference type="NCBI Taxonomy" id="2555902"/>
    <lineage>
        <taxon>Bacteria</taxon>
        <taxon>Pseudomonadati</taxon>
        <taxon>Pseudomonadota</taxon>
        <taxon>Alphaproteobacteria</taxon>
        <taxon>Hyphomicrobiales</taxon>
        <taxon>Propylenellaceae</taxon>
        <taxon>Propylenella</taxon>
    </lineage>
</organism>
<evidence type="ECO:0000256" key="4">
    <source>
        <dbReference type="ARBA" id="ARBA00022989"/>
    </source>
</evidence>
<evidence type="ECO:0000313" key="8">
    <source>
        <dbReference type="EMBL" id="MYZ50272.1"/>
    </source>
</evidence>
<name>A0A964WVI6_9HYPH</name>
<comment type="caution">
    <text evidence="8">The sequence shown here is derived from an EMBL/GenBank/DDBJ whole genome shotgun (WGS) entry which is preliminary data.</text>
</comment>
<comment type="similarity">
    <text evidence="2">Belongs to the band 7/mec-2 family. HflC subfamily.</text>
</comment>
<keyword evidence="3" id="KW-0812">Transmembrane</keyword>
<keyword evidence="5" id="KW-0472">Membrane</keyword>
<keyword evidence="8" id="KW-0645">Protease</keyword>
<dbReference type="Proteomes" id="UP000773614">
    <property type="component" value="Unassembled WGS sequence"/>
</dbReference>
<evidence type="ECO:0000256" key="1">
    <source>
        <dbReference type="ARBA" id="ARBA00004167"/>
    </source>
</evidence>
<dbReference type="GO" id="GO:0016020">
    <property type="term" value="C:membrane"/>
    <property type="evidence" value="ECO:0007669"/>
    <property type="project" value="UniProtKB-SubCell"/>
</dbReference>
<evidence type="ECO:0000256" key="2">
    <source>
        <dbReference type="ARBA" id="ARBA00007862"/>
    </source>
</evidence>
<evidence type="ECO:0000256" key="3">
    <source>
        <dbReference type="ARBA" id="ARBA00022692"/>
    </source>
</evidence>
<keyword evidence="8" id="KW-0378">Hydrolase</keyword>
<keyword evidence="9" id="KW-1185">Reference proteome</keyword>
<dbReference type="CDD" id="cd03405">
    <property type="entry name" value="SPFH_HflC"/>
    <property type="match status" value="1"/>
</dbReference>
<comment type="subcellular location">
    <subcellularLocation>
        <location evidence="1">Membrane</location>
        <topology evidence="1">Single-pass membrane protein</topology>
    </subcellularLocation>
</comment>
<feature type="compositionally biased region" description="Pro residues" evidence="6">
    <location>
        <begin position="357"/>
        <end position="367"/>
    </location>
</feature>
<protein>
    <submittedName>
        <fullName evidence="8">Protease modulator HflC</fullName>
    </submittedName>
</protein>
<gene>
    <name evidence="8" type="ORF">E4O86_21415</name>
</gene>
<feature type="domain" description="Band 7" evidence="7">
    <location>
        <begin position="20"/>
        <end position="185"/>
    </location>
</feature>
<sequence>MTRLATAVIAALVLIALLWSSIFIVNEREQAIVLRFGQITRVVKEPGLNFKTPTNFVDTVQIVDDRVLNLELDDIRVQVRDGRRYLVDAFVAYHITDPEAFRQNVSGSVTLAEENLRTRLDAALRRVYGQRSFEAALSDERLQMMIEVRDQLRPLAAQLGIDVVDVRILRTDLLPEVSQQTFERMRAERLAEAAQLRARGTQEAARIRAEADREAVVTVAEAQRDADILRGQGEADRTRILGEAFGRDPAFFEFYRSMQAYGAALEGSGTTMVLTPDSEFFRYFQESGTGELPAGSATSEAPAPSSAAIPPPAEFLAPPQGAGDAAAASGSAGSGPAATPENRGNGRLPSPSDLQPPVLPETPPAPGGPAAGQ</sequence>
<dbReference type="Gene3D" id="3.30.479.30">
    <property type="entry name" value="Band 7 domain"/>
    <property type="match status" value="1"/>
</dbReference>
<evidence type="ECO:0000256" key="6">
    <source>
        <dbReference type="SAM" id="MobiDB-lite"/>
    </source>
</evidence>
<dbReference type="SUPFAM" id="SSF117892">
    <property type="entry name" value="Band 7/SPFH domain"/>
    <property type="match status" value="1"/>
</dbReference>
<dbReference type="EMBL" id="SPKJ01000144">
    <property type="protein sequence ID" value="MYZ50272.1"/>
    <property type="molecule type" value="Genomic_DNA"/>
</dbReference>
<dbReference type="GO" id="GO:0006508">
    <property type="term" value="P:proteolysis"/>
    <property type="evidence" value="ECO:0007669"/>
    <property type="project" value="UniProtKB-KW"/>
</dbReference>
<evidence type="ECO:0000256" key="5">
    <source>
        <dbReference type="ARBA" id="ARBA00023136"/>
    </source>
</evidence>
<dbReference type="RefSeq" id="WP_161142596.1">
    <property type="nucleotide sequence ID" value="NZ_SPKJ01000144.1"/>
</dbReference>
<dbReference type="AlphaFoldDB" id="A0A964WVI6"/>
<dbReference type="InterPro" id="IPR036013">
    <property type="entry name" value="Band_7/SPFH_dom_sf"/>
</dbReference>
<keyword evidence="4" id="KW-1133">Transmembrane helix</keyword>
<proteinExistence type="inferred from homology"/>
<dbReference type="PANTHER" id="PTHR42911:SF1">
    <property type="entry name" value="MODULATOR OF FTSH PROTEASE HFLC"/>
    <property type="match status" value="1"/>
</dbReference>
<dbReference type="PANTHER" id="PTHR42911">
    <property type="entry name" value="MODULATOR OF FTSH PROTEASE HFLC"/>
    <property type="match status" value="1"/>
</dbReference>
<dbReference type="InterPro" id="IPR001107">
    <property type="entry name" value="Band_7"/>
</dbReference>
<dbReference type="InterPro" id="IPR010200">
    <property type="entry name" value="HflC"/>
</dbReference>
<evidence type="ECO:0000313" key="9">
    <source>
        <dbReference type="Proteomes" id="UP000773614"/>
    </source>
</evidence>
<dbReference type="Pfam" id="PF01145">
    <property type="entry name" value="Band_7"/>
    <property type="match status" value="1"/>
</dbReference>
<feature type="region of interest" description="Disordered" evidence="6">
    <location>
        <begin position="291"/>
        <end position="373"/>
    </location>
</feature>